<feature type="repeat" description="ARM" evidence="1">
    <location>
        <begin position="540"/>
        <end position="582"/>
    </location>
</feature>
<feature type="repeat" description="ARM" evidence="1">
    <location>
        <begin position="450"/>
        <end position="495"/>
    </location>
</feature>
<dbReference type="SMART" id="SM00320">
    <property type="entry name" value="WD40"/>
    <property type="match status" value="4"/>
</dbReference>
<organism evidence="2">
    <name type="scientific">Oryza glumipatula</name>
    <dbReference type="NCBI Taxonomy" id="40148"/>
    <lineage>
        <taxon>Eukaryota</taxon>
        <taxon>Viridiplantae</taxon>
        <taxon>Streptophyta</taxon>
        <taxon>Embryophyta</taxon>
        <taxon>Tracheophyta</taxon>
        <taxon>Spermatophyta</taxon>
        <taxon>Magnoliopsida</taxon>
        <taxon>Liliopsida</taxon>
        <taxon>Poales</taxon>
        <taxon>Poaceae</taxon>
        <taxon>BOP clade</taxon>
        <taxon>Oryzoideae</taxon>
        <taxon>Oryzeae</taxon>
        <taxon>Oryzinae</taxon>
        <taxon>Oryza</taxon>
    </lineage>
</organism>
<evidence type="ECO:0000256" key="1">
    <source>
        <dbReference type="PROSITE-ProRule" id="PRU00259"/>
    </source>
</evidence>
<dbReference type="SUPFAM" id="SSF82171">
    <property type="entry name" value="DPP6 N-terminal domain-like"/>
    <property type="match status" value="1"/>
</dbReference>
<dbReference type="InterPro" id="IPR001680">
    <property type="entry name" value="WD40_rpt"/>
</dbReference>
<feature type="repeat" description="ARM" evidence="1">
    <location>
        <begin position="625"/>
        <end position="667"/>
    </location>
</feature>
<sequence length="1288" mass="139022">MAAACRTWRDLGASPCLWSALDLRAHRCDAEVASSLSSRCGSLRRLRLRGHEAAAAASGLRARGLREVVADGCRGLTDATLAVLAARHEALESLQIGPDPLERISSDALRQVAFCCSRLRRLRLSGLRDADADAIGALARYCPLLEDVAFLDCGSVDEAAIAGILSLRFLSVAGCHNLKWATASTSWAQLPSLVAVDVSRTDVSPSAISRLISHSKTLKLICTLNCKSVEEEQAHNPGAFSNSKGKLVLTITSHIFKSVVSLFPDKVVKENEVFNECNWKGKDNALGDMMSWLEWILSQTLLRIAESNPQGMDDFWLQQGADMLLSLVKSSQEDVQERAATTLATFVVIDDESANVDAARSEAVMRVGGIPMLLDLARCSRESAQSEAAKAIANLSVNAKVAKAVADEGGITILTNLARSMNRLVAEEAAGGLWNLSVGEEHKAAIAAAGGIKALVDLILRWPAGTDGVLERAAGALANLAADDKCSMEVAKAGGVHALVMLARSCKLEGVLEQAARALANLAAHGDNNNNNAAVGQEAGALEALVQLTSSQNEGVRQEAAGALWNLSFDDRNREGIAAAGGVEALVSLAQECLNASEGLQERAAGALWGLSVSEANSMAIGQEGGVAPLLTLAQSDVEDVHETAAGALWNLAFYSGNALRIVEEGGVPILVRLCSSSGSKMARFMSALALAYMFDGRMDEVALVGTSSEGSSKSVNVEGARRMALKHIQTFVLTFSDPQVFTTASTSSASAALSQIADAVFIQEAGHLRCSGAEIARFVAMLRNPASILRACAAFALLQVGTQCTMRVSCRKQGQLESCAQQQQPRPLLSKPKSLQELSSEIWNTIRQGLQHESTAVVQLFSCVDKINFLDWAPDSEYILCGLYKRPMVQAWSLSQPDWTCKIDEGPAGIAYARWSPDSRHILTTSEFQLRLTVWSLVNTACIHVQWPKHASRGVSFTKDGKFAAICTRRDCKDYVNLLSCHSWEIMSVFAVDTVDLAGVEWSPDDSAIVVWDSLLEYKVLIYSPDGRCLFKYLAYESGLGVKTVAWSPCGQFLAVGSYDQAVRTLNHLTWKTFAEFSHAASIRNPTNAAIFKEVDDPWQLDMSELCLSEGFSRNMQGNGAENGTEGGSRVKYAVMDAPITLPSQKPVTDKPNPKQGIGMLSWSSDSHYFFTRNDNMPTALWIWDICRLDLAAVLVQKDPIRAAAWDPNCPRLVFCTESPHLYMWTPSGACCVNVPLPNFRVVDLKWNSDGTCLLLKDRDSFCCAAIVSPLPEEEEADQSDVTSEDE</sequence>
<reference evidence="2" key="1">
    <citation type="submission" date="2015-04" db="UniProtKB">
        <authorList>
            <consortium name="EnsemblPlants"/>
        </authorList>
    </citation>
    <scope>IDENTIFICATION</scope>
</reference>
<dbReference type="Gramene" id="OGLUM10G18780.1">
    <property type="protein sequence ID" value="OGLUM10G18780.1"/>
    <property type="gene ID" value="OGLUM10G18780"/>
</dbReference>
<dbReference type="Gene3D" id="1.25.10.10">
    <property type="entry name" value="Leucine-rich Repeat Variant"/>
    <property type="match status" value="3"/>
</dbReference>
<proteinExistence type="predicted"/>
<dbReference type="InterPro" id="IPR015943">
    <property type="entry name" value="WD40/YVTN_repeat-like_dom_sf"/>
</dbReference>
<feature type="repeat" description="ARM" evidence="1">
    <location>
        <begin position="409"/>
        <end position="451"/>
    </location>
</feature>
<dbReference type="Proteomes" id="UP000026961">
    <property type="component" value="Chromosome 10"/>
</dbReference>
<dbReference type="PROSITE" id="PS50176">
    <property type="entry name" value="ARM_REPEAT"/>
    <property type="match status" value="7"/>
</dbReference>
<dbReference type="Pfam" id="PF00514">
    <property type="entry name" value="Arm"/>
    <property type="match status" value="6"/>
</dbReference>
<reference evidence="2" key="2">
    <citation type="submission" date="2018-05" db="EMBL/GenBank/DDBJ databases">
        <title>OgluRS3 (Oryza glumaepatula Reference Sequence Version 3).</title>
        <authorList>
            <person name="Zhang J."/>
            <person name="Kudrna D."/>
            <person name="Lee S."/>
            <person name="Talag J."/>
            <person name="Welchert J."/>
            <person name="Wing R.A."/>
        </authorList>
    </citation>
    <scope>NUCLEOTIDE SEQUENCE [LARGE SCALE GENOMIC DNA]</scope>
</reference>
<dbReference type="InterPro" id="IPR000225">
    <property type="entry name" value="Armadillo"/>
</dbReference>
<dbReference type="eggNOG" id="KOG4497">
    <property type="taxonomic scope" value="Eukaryota"/>
</dbReference>
<accession>A0A0E0BDU3</accession>
<dbReference type="InterPro" id="IPR011989">
    <property type="entry name" value="ARM-like"/>
</dbReference>
<dbReference type="Gene3D" id="2.130.10.10">
    <property type="entry name" value="YVTN repeat-like/Quinoprotein amine dehydrogenase"/>
    <property type="match status" value="2"/>
</dbReference>
<name>A0A0E0BDU3_9ORYZ</name>
<feature type="repeat" description="ARM" evidence="1">
    <location>
        <begin position="494"/>
        <end position="529"/>
    </location>
</feature>
<dbReference type="InterPro" id="IPR016024">
    <property type="entry name" value="ARM-type_fold"/>
</dbReference>
<dbReference type="SMART" id="SM00185">
    <property type="entry name" value="ARM"/>
    <property type="match status" value="8"/>
</dbReference>
<dbReference type="PANTHER" id="PTHR46976">
    <property type="entry name" value="PROTEIN ARABIDILLO 1"/>
    <property type="match status" value="1"/>
</dbReference>
<evidence type="ECO:0000313" key="2">
    <source>
        <dbReference type="EnsemblPlants" id="OGLUM10G18780.1"/>
    </source>
</evidence>
<feature type="repeat" description="ARM" evidence="1">
    <location>
        <begin position="368"/>
        <end position="410"/>
    </location>
</feature>
<dbReference type="PANTHER" id="PTHR46976:SF1">
    <property type="entry name" value="PROTEIN ARABIDILLO 1"/>
    <property type="match status" value="1"/>
</dbReference>
<keyword evidence="3" id="KW-1185">Reference proteome</keyword>
<feature type="repeat" description="ARM" evidence="1">
    <location>
        <begin position="581"/>
        <end position="626"/>
    </location>
</feature>
<dbReference type="HOGENOM" id="CLU_262492_0_0_1"/>
<evidence type="ECO:0000313" key="3">
    <source>
        <dbReference type="Proteomes" id="UP000026961"/>
    </source>
</evidence>
<dbReference type="SUPFAM" id="SSF52047">
    <property type="entry name" value="RNI-like"/>
    <property type="match status" value="1"/>
</dbReference>
<protein>
    <submittedName>
        <fullName evidence="2">Uncharacterized protein</fullName>
    </submittedName>
</protein>
<dbReference type="EnsemblPlants" id="OGLUM10G18780.1">
    <property type="protein sequence ID" value="OGLUM10G18780.1"/>
    <property type="gene ID" value="OGLUM10G18780"/>
</dbReference>
<dbReference type="SUPFAM" id="SSF48371">
    <property type="entry name" value="ARM repeat"/>
    <property type="match status" value="1"/>
</dbReference>
<dbReference type="Gene3D" id="3.80.10.10">
    <property type="entry name" value="Ribonuclease Inhibitor"/>
    <property type="match status" value="1"/>
</dbReference>
<dbReference type="Pfam" id="PF00400">
    <property type="entry name" value="WD40"/>
    <property type="match status" value="1"/>
</dbReference>
<dbReference type="InterPro" id="IPR032675">
    <property type="entry name" value="LRR_dom_sf"/>
</dbReference>